<dbReference type="GO" id="GO:0000981">
    <property type="term" value="F:DNA-binding transcription factor activity, RNA polymerase II-specific"/>
    <property type="evidence" value="ECO:0007669"/>
    <property type="project" value="InterPro"/>
</dbReference>
<keyword evidence="3 6" id="KW-0238">DNA-binding</keyword>
<feature type="DNA-binding region" description="Homeobox" evidence="6">
    <location>
        <begin position="199"/>
        <end position="258"/>
    </location>
</feature>
<dbReference type="InterPro" id="IPR009057">
    <property type="entry name" value="Homeodomain-like_sf"/>
</dbReference>
<reference evidence="10 11" key="2">
    <citation type="submission" date="2018-11" db="EMBL/GenBank/DDBJ databases">
        <authorList>
            <consortium name="Pathogen Informatics"/>
        </authorList>
    </citation>
    <scope>NUCLEOTIDE SEQUENCE [LARGE SCALE GENOMIC DNA]</scope>
</reference>
<name>A0A0R3W4G4_TAEAS</name>
<comment type="subcellular location">
    <subcellularLocation>
        <location evidence="1 6 7">Nucleus</location>
    </subcellularLocation>
</comment>
<keyword evidence="11" id="KW-1185">Reference proteome</keyword>
<dbReference type="Proteomes" id="UP000282613">
    <property type="component" value="Unassembled WGS sequence"/>
</dbReference>
<dbReference type="PROSITE" id="PS00027">
    <property type="entry name" value="HOMEOBOX_1"/>
    <property type="match status" value="1"/>
</dbReference>
<comment type="similarity">
    <text evidence="2">Belongs to the paired homeobox family. Bicoid subfamily.</text>
</comment>
<dbReference type="Gene3D" id="1.10.10.60">
    <property type="entry name" value="Homeodomain-like"/>
    <property type="match status" value="1"/>
</dbReference>
<dbReference type="GO" id="GO:0005634">
    <property type="term" value="C:nucleus"/>
    <property type="evidence" value="ECO:0007669"/>
    <property type="project" value="UniProtKB-SubCell"/>
</dbReference>
<evidence type="ECO:0000256" key="4">
    <source>
        <dbReference type="ARBA" id="ARBA00023155"/>
    </source>
</evidence>
<evidence type="ECO:0000256" key="2">
    <source>
        <dbReference type="ARBA" id="ARBA00006503"/>
    </source>
</evidence>
<evidence type="ECO:0000256" key="3">
    <source>
        <dbReference type="ARBA" id="ARBA00023125"/>
    </source>
</evidence>
<protein>
    <submittedName>
        <fullName evidence="12">Homeobox domain-containing protein</fullName>
    </submittedName>
</protein>
<evidence type="ECO:0000256" key="8">
    <source>
        <dbReference type="SAM" id="MobiDB-lite"/>
    </source>
</evidence>
<dbReference type="CDD" id="cd00086">
    <property type="entry name" value="homeodomain"/>
    <property type="match status" value="1"/>
</dbReference>
<dbReference type="InterPro" id="IPR001356">
    <property type="entry name" value="HD"/>
</dbReference>
<evidence type="ECO:0000256" key="7">
    <source>
        <dbReference type="RuleBase" id="RU000682"/>
    </source>
</evidence>
<keyword evidence="5 6" id="KW-0539">Nucleus</keyword>
<evidence type="ECO:0000313" key="11">
    <source>
        <dbReference type="Proteomes" id="UP000282613"/>
    </source>
</evidence>
<evidence type="ECO:0000256" key="1">
    <source>
        <dbReference type="ARBA" id="ARBA00004123"/>
    </source>
</evidence>
<gene>
    <name evidence="10" type="ORF">TASK_LOCUS4916</name>
</gene>
<keyword evidence="4 6" id="KW-0371">Homeobox</keyword>
<evidence type="ECO:0000259" key="9">
    <source>
        <dbReference type="PROSITE" id="PS50071"/>
    </source>
</evidence>
<dbReference type="OrthoDB" id="6159439at2759"/>
<dbReference type="Pfam" id="PF00046">
    <property type="entry name" value="Homeodomain"/>
    <property type="match status" value="1"/>
</dbReference>
<feature type="region of interest" description="Disordered" evidence="8">
    <location>
        <begin position="97"/>
        <end position="120"/>
    </location>
</feature>
<dbReference type="PANTHER" id="PTHR46643">
    <property type="entry name" value="HOMEOBOX PROTEIN GOOSECOID-RELATED"/>
    <property type="match status" value="1"/>
</dbReference>
<feature type="compositionally biased region" description="Polar residues" evidence="8">
    <location>
        <begin position="98"/>
        <end position="120"/>
    </location>
</feature>
<evidence type="ECO:0000256" key="5">
    <source>
        <dbReference type="ARBA" id="ARBA00023242"/>
    </source>
</evidence>
<reference evidence="12" key="1">
    <citation type="submission" date="2017-02" db="UniProtKB">
        <authorList>
            <consortium name="WormBaseParasite"/>
        </authorList>
    </citation>
    <scope>IDENTIFICATION</scope>
</reference>
<dbReference type="SUPFAM" id="SSF46689">
    <property type="entry name" value="Homeodomain-like"/>
    <property type="match status" value="1"/>
</dbReference>
<dbReference type="PANTHER" id="PTHR46643:SF1">
    <property type="entry name" value="HOMEOBOX PROTEIN GOOSECOID-2"/>
    <property type="match status" value="1"/>
</dbReference>
<dbReference type="EMBL" id="UYRS01018380">
    <property type="protein sequence ID" value="VDK34218.1"/>
    <property type="molecule type" value="Genomic_DNA"/>
</dbReference>
<proteinExistence type="inferred from homology"/>
<dbReference type="GO" id="GO:0000978">
    <property type="term" value="F:RNA polymerase II cis-regulatory region sequence-specific DNA binding"/>
    <property type="evidence" value="ECO:0007669"/>
    <property type="project" value="TreeGrafter"/>
</dbReference>
<dbReference type="SMART" id="SM00389">
    <property type="entry name" value="HOX"/>
    <property type="match status" value="1"/>
</dbReference>
<dbReference type="PROSITE" id="PS50071">
    <property type="entry name" value="HOMEOBOX_2"/>
    <property type="match status" value="1"/>
</dbReference>
<evidence type="ECO:0000313" key="12">
    <source>
        <dbReference type="WBParaSite" id="TASK_0000491501-mRNA-1"/>
    </source>
</evidence>
<organism evidence="12">
    <name type="scientific">Taenia asiatica</name>
    <name type="common">Asian tapeworm</name>
    <dbReference type="NCBI Taxonomy" id="60517"/>
    <lineage>
        <taxon>Eukaryota</taxon>
        <taxon>Metazoa</taxon>
        <taxon>Spiralia</taxon>
        <taxon>Lophotrochozoa</taxon>
        <taxon>Platyhelminthes</taxon>
        <taxon>Cestoda</taxon>
        <taxon>Eucestoda</taxon>
        <taxon>Cyclophyllidea</taxon>
        <taxon>Taeniidae</taxon>
        <taxon>Taenia</taxon>
    </lineage>
</organism>
<dbReference type="AlphaFoldDB" id="A0A0R3W4G4"/>
<evidence type="ECO:0000313" key="10">
    <source>
        <dbReference type="EMBL" id="VDK34218.1"/>
    </source>
</evidence>
<dbReference type="WBParaSite" id="TASK_0000491501-mRNA-1">
    <property type="protein sequence ID" value="TASK_0000491501-mRNA-1"/>
    <property type="gene ID" value="TASK_0000491501"/>
</dbReference>
<dbReference type="STRING" id="60517.A0A0R3W4G4"/>
<dbReference type="InterPro" id="IPR051440">
    <property type="entry name" value="Goosecoid-like_HB"/>
</dbReference>
<sequence length="264" mass="30273">MFTFPKQSAPQQQNLYRPNGGFAVGNQHISASDLNCLSSEELPQSSQRLFTLPYRQSNEAHRRGDRRFQTWSGAVPSISYQSPQPSPPLIGSPPLRNFTRNTFQRSPQTPSGTVSQPHTSHSNLSVFDFNSSLSYAPRSSSSRASILLQQQHQPSPLLPVFDMLSQQMQHPANQGSMGPEAGSTHDVPRRLQNRAQGPSRRERTIYTPNQLQAMEELFRENRYPDVGMREELALRLRLNESRIQVWFKNRRAKLRNLERHRQRE</sequence>
<evidence type="ECO:0000256" key="6">
    <source>
        <dbReference type="PROSITE-ProRule" id="PRU00108"/>
    </source>
</evidence>
<feature type="domain" description="Homeobox" evidence="9">
    <location>
        <begin position="197"/>
        <end position="257"/>
    </location>
</feature>
<accession>A0A0R3W4G4</accession>
<dbReference type="InterPro" id="IPR017970">
    <property type="entry name" value="Homeobox_CS"/>
</dbReference>